<accession>A0ABT0GME6</accession>
<dbReference type="PANTHER" id="PTHR47354">
    <property type="entry name" value="NADH OXIDOREDUCTASE HCR"/>
    <property type="match status" value="1"/>
</dbReference>
<evidence type="ECO:0000259" key="2">
    <source>
        <dbReference type="PROSITE" id="PS51384"/>
    </source>
</evidence>
<evidence type="ECO:0000313" key="4">
    <source>
        <dbReference type="Proteomes" id="UP001431449"/>
    </source>
</evidence>
<dbReference type="CDD" id="cd06216">
    <property type="entry name" value="FNR_iron_sulfur_binding_2"/>
    <property type="match status" value="1"/>
</dbReference>
<feature type="domain" description="FAD-binding FR-type" evidence="2">
    <location>
        <begin position="37"/>
        <end position="139"/>
    </location>
</feature>
<dbReference type="Pfam" id="PF00111">
    <property type="entry name" value="Fer2"/>
    <property type="match status" value="1"/>
</dbReference>
<dbReference type="InterPro" id="IPR017938">
    <property type="entry name" value="Riboflavin_synthase-like_b-brl"/>
</dbReference>
<feature type="domain" description="2Fe-2S ferredoxin-type" evidence="1">
    <location>
        <begin position="280"/>
        <end position="362"/>
    </location>
</feature>
<dbReference type="Gene3D" id="3.10.20.30">
    <property type="match status" value="1"/>
</dbReference>
<dbReference type="InterPro" id="IPR017927">
    <property type="entry name" value="FAD-bd_FR_type"/>
</dbReference>
<dbReference type="Pfam" id="PF00175">
    <property type="entry name" value="NAD_binding_1"/>
    <property type="match status" value="1"/>
</dbReference>
<dbReference type="InterPro" id="IPR050415">
    <property type="entry name" value="MRET"/>
</dbReference>
<evidence type="ECO:0000313" key="3">
    <source>
        <dbReference type="EMBL" id="MCK7595547.1"/>
    </source>
</evidence>
<dbReference type="PROSITE" id="PS51384">
    <property type="entry name" value="FAD_FR"/>
    <property type="match status" value="1"/>
</dbReference>
<keyword evidence="4" id="KW-1185">Reference proteome</keyword>
<dbReference type="InterPro" id="IPR036010">
    <property type="entry name" value="2Fe-2S_ferredoxin-like_sf"/>
</dbReference>
<dbReference type="InterPro" id="IPR008333">
    <property type="entry name" value="Cbr1-like_FAD-bd_dom"/>
</dbReference>
<dbReference type="PANTHER" id="PTHR47354:SF3">
    <property type="entry name" value="OXIDOREDUCTASE-RELATED"/>
    <property type="match status" value="1"/>
</dbReference>
<dbReference type="SUPFAM" id="SSF54292">
    <property type="entry name" value="2Fe-2S ferredoxin-like"/>
    <property type="match status" value="1"/>
</dbReference>
<dbReference type="SUPFAM" id="SSF63380">
    <property type="entry name" value="Riboflavin synthase domain-like"/>
    <property type="match status" value="1"/>
</dbReference>
<dbReference type="PRINTS" id="PR00406">
    <property type="entry name" value="CYTB5RDTASE"/>
</dbReference>
<dbReference type="PROSITE" id="PS51085">
    <property type="entry name" value="2FE2S_FER_2"/>
    <property type="match status" value="1"/>
</dbReference>
<dbReference type="RefSeq" id="WP_248211569.1">
    <property type="nucleotide sequence ID" value="NZ_JALNMH010000021.1"/>
</dbReference>
<dbReference type="InterPro" id="IPR012675">
    <property type="entry name" value="Beta-grasp_dom_sf"/>
</dbReference>
<gene>
    <name evidence="3" type="ORF">M0G41_17985</name>
</gene>
<dbReference type="CDD" id="cd00207">
    <property type="entry name" value="fer2"/>
    <property type="match status" value="1"/>
</dbReference>
<proteinExistence type="predicted"/>
<dbReference type="EMBL" id="JALNMH010000021">
    <property type="protein sequence ID" value="MCK7595547.1"/>
    <property type="molecule type" value="Genomic_DNA"/>
</dbReference>
<dbReference type="SUPFAM" id="SSF52343">
    <property type="entry name" value="Ferredoxin reductase-like, C-terminal NADP-linked domain"/>
    <property type="match status" value="1"/>
</dbReference>
<dbReference type="Pfam" id="PF00970">
    <property type="entry name" value="FAD_binding_6"/>
    <property type="match status" value="1"/>
</dbReference>
<dbReference type="Gene3D" id="2.40.30.10">
    <property type="entry name" value="Translation factors"/>
    <property type="match status" value="1"/>
</dbReference>
<dbReference type="InterPro" id="IPR001433">
    <property type="entry name" value="OxRdtase_FAD/NAD-bd"/>
</dbReference>
<dbReference type="InterPro" id="IPR039261">
    <property type="entry name" value="FNR_nucleotide-bd"/>
</dbReference>
<organism evidence="3 4">
    <name type="scientific">Pseudomarimonas salicorniae</name>
    <dbReference type="NCBI Taxonomy" id="2933270"/>
    <lineage>
        <taxon>Bacteria</taxon>
        <taxon>Pseudomonadati</taxon>
        <taxon>Pseudomonadota</taxon>
        <taxon>Gammaproteobacteria</taxon>
        <taxon>Lysobacterales</taxon>
        <taxon>Lysobacteraceae</taxon>
        <taxon>Pseudomarimonas</taxon>
    </lineage>
</organism>
<protein>
    <submittedName>
        <fullName evidence="3">Ferredoxin reductase</fullName>
    </submittedName>
</protein>
<dbReference type="Proteomes" id="UP001431449">
    <property type="component" value="Unassembled WGS sequence"/>
</dbReference>
<dbReference type="InterPro" id="IPR001041">
    <property type="entry name" value="2Fe-2S_ferredoxin-type"/>
</dbReference>
<evidence type="ECO:0000259" key="1">
    <source>
        <dbReference type="PROSITE" id="PS51085"/>
    </source>
</evidence>
<comment type="caution">
    <text evidence="3">The sequence shown here is derived from an EMBL/GenBank/DDBJ whole genome shotgun (WGS) entry which is preliminary data.</text>
</comment>
<name>A0ABT0GME6_9GAMM</name>
<reference evidence="3" key="1">
    <citation type="submission" date="2022-04" db="EMBL/GenBank/DDBJ databases">
        <title>Lysobacter sp. CAU 1642 isolated from sea sand.</title>
        <authorList>
            <person name="Kim W."/>
        </authorList>
    </citation>
    <scope>NUCLEOTIDE SEQUENCE</scope>
    <source>
        <strain evidence="3">CAU 1642</strain>
    </source>
</reference>
<sequence>MNPSNAAPSRLRRSLQRLITPAALDFWSTRFSRLWTWQQPVARVVAREAASADAVTLTLRANRHWRGLRAGQHLNVSVEIDGRQITRSYSPSPVPGRPRRFRITVKRYADGQVSRRLCDGVRRGDVLRISQAFGAMNLGEAFAPRLFLAAGSGITPLIAMIREWAAQPSPAPLALAYWARRRDELCFVDELRALARGNDAFKLRFLLTGEAAAAADEAEGRIDASQIAALGLPLEQTEVSACGPDAFVAAARGLLEGRVAAFHSESFTPPAVEEATGGLARITLALRGQTIEVARGTPLLGALEALGVDVTAGCRRGICHTCSCAKRQGASRDLRDGSVSNEPASALQLCVSAALGDLVLEL</sequence>
<dbReference type="Gene3D" id="3.40.50.80">
    <property type="entry name" value="Nucleotide-binding domain of ferredoxin-NADP reductase (FNR) module"/>
    <property type="match status" value="1"/>
</dbReference>